<evidence type="ECO:0000256" key="4">
    <source>
        <dbReference type="ARBA" id="ARBA00022553"/>
    </source>
</evidence>
<feature type="domain" description="Histidine kinase" evidence="11">
    <location>
        <begin position="265"/>
        <end position="483"/>
    </location>
</feature>
<sequence>MKFNSIVTKLWIILTLLILLVIGISSSIQTNFMENIYYQQQAKQLSSLGKKILELIYTEEDREVMEMKIDAISKMMDVNVMIVDKNNIIQSSHGLGQNIRDLLIDTDDSIHGPLTKSDVEKLLNGETVIHQGSNEYLKMDVLSAAIPLEDPNSTIRAVIIHAPLKPLAEEWAIFKIITIYTGVGGIIIATILSLIFSKKVSKPLLNMSKIALSMASGDFSRRVDSSSNDEVGLLATSLNNLSTQLQEKVAQLERLDSTRREFVSNLSHEMKTPLSIIQAFTEALQDNLAVDEDEKEQYLNNISEEVERLKRLVIEVLDLKKMEEGCDDFQKEYVDLKEIVESVRSEFYTFSEKKGIDLLFTIDKRIQPVFCNKDRIKQVFINLIDNALRHTLQGGQVYVTISAKVNSVQIEVRDTGEGIPSDDLPMIWERFYKVDKSRIRVAGGTGLGLAITKKIIETHGGCIEVQSKLSEGTTFTIVLSYKKNNVTKSLN</sequence>
<dbReference type="InterPro" id="IPR003594">
    <property type="entry name" value="HATPase_dom"/>
</dbReference>
<dbReference type="Pfam" id="PF02518">
    <property type="entry name" value="HATPase_c"/>
    <property type="match status" value="1"/>
</dbReference>
<dbReference type="CDD" id="cd06225">
    <property type="entry name" value="HAMP"/>
    <property type="match status" value="1"/>
</dbReference>
<dbReference type="SUPFAM" id="SSF158472">
    <property type="entry name" value="HAMP domain-like"/>
    <property type="match status" value="1"/>
</dbReference>
<dbReference type="CDD" id="cd00075">
    <property type="entry name" value="HATPase"/>
    <property type="match status" value="1"/>
</dbReference>
<keyword evidence="6 13" id="KW-0418">Kinase</keyword>
<dbReference type="FunFam" id="3.30.565.10:FF:000006">
    <property type="entry name" value="Sensor histidine kinase WalK"/>
    <property type="match status" value="1"/>
</dbReference>
<evidence type="ECO:0000313" key="16">
    <source>
        <dbReference type="Proteomes" id="UP000192478"/>
    </source>
</evidence>
<name>A0AAC9RMJ7_9CLOT</name>
<feature type="coiled-coil region" evidence="9">
    <location>
        <begin position="235"/>
        <end position="346"/>
    </location>
</feature>
<dbReference type="Pfam" id="PF00672">
    <property type="entry name" value="HAMP"/>
    <property type="match status" value="1"/>
</dbReference>
<evidence type="ECO:0000313" key="15">
    <source>
        <dbReference type="Proteomes" id="UP000177894"/>
    </source>
</evidence>
<evidence type="ECO:0000256" key="7">
    <source>
        <dbReference type="ARBA" id="ARBA00023012"/>
    </source>
</evidence>
<dbReference type="SUPFAM" id="SSF55874">
    <property type="entry name" value="ATPase domain of HSP90 chaperone/DNA topoisomerase II/histidine kinase"/>
    <property type="match status" value="1"/>
</dbReference>
<protein>
    <recommendedName>
        <fullName evidence="3">histidine kinase</fullName>
        <ecNumber evidence="3">2.7.13.3</ecNumber>
    </recommendedName>
</protein>
<feature type="transmembrane region" description="Helical" evidence="10">
    <location>
        <begin position="171"/>
        <end position="196"/>
    </location>
</feature>
<evidence type="ECO:0000313" key="14">
    <source>
        <dbReference type="EMBL" id="ARE88352.1"/>
    </source>
</evidence>
<evidence type="ECO:0000256" key="1">
    <source>
        <dbReference type="ARBA" id="ARBA00000085"/>
    </source>
</evidence>
<dbReference type="InterPro" id="IPR036890">
    <property type="entry name" value="HATPase_C_sf"/>
</dbReference>
<dbReference type="SMART" id="SM00388">
    <property type="entry name" value="HisKA"/>
    <property type="match status" value="1"/>
</dbReference>
<keyword evidence="5 14" id="KW-0808">Transferase</keyword>
<dbReference type="SUPFAM" id="SSF47384">
    <property type="entry name" value="Homodimeric domain of signal transducing histidine kinase"/>
    <property type="match status" value="1"/>
</dbReference>
<dbReference type="Gene3D" id="6.10.340.10">
    <property type="match status" value="1"/>
</dbReference>
<dbReference type="PANTHER" id="PTHR45453">
    <property type="entry name" value="PHOSPHATE REGULON SENSOR PROTEIN PHOR"/>
    <property type="match status" value="1"/>
</dbReference>
<gene>
    <name evidence="14" type="primary">phoR_7</name>
    <name evidence="13" type="ORF">BJL90_18945</name>
    <name evidence="14" type="ORF">CLFO_27530</name>
</gene>
<dbReference type="SMART" id="SM00304">
    <property type="entry name" value="HAMP"/>
    <property type="match status" value="1"/>
</dbReference>
<dbReference type="PROSITE" id="PS50109">
    <property type="entry name" value="HIS_KIN"/>
    <property type="match status" value="1"/>
</dbReference>
<dbReference type="EMBL" id="CP020559">
    <property type="protein sequence ID" value="ARE88352.1"/>
    <property type="molecule type" value="Genomic_DNA"/>
</dbReference>
<keyword evidence="9" id="KW-0175">Coiled coil</keyword>
<comment type="subcellular location">
    <subcellularLocation>
        <location evidence="2">Membrane</location>
    </subcellularLocation>
</comment>
<evidence type="ECO:0000259" key="11">
    <source>
        <dbReference type="PROSITE" id="PS50109"/>
    </source>
</evidence>
<dbReference type="EMBL" id="CP017603">
    <property type="protein sequence ID" value="AOY77752.1"/>
    <property type="molecule type" value="Genomic_DNA"/>
</dbReference>
<dbReference type="EC" id="2.7.13.3" evidence="3"/>
<dbReference type="InterPro" id="IPR036097">
    <property type="entry name" value="HisK_dim/P_sf"/>
</dbReference>
<evidence type="ECO:0000256" key="10">
    <source>
        <dbReference type="SAM" id="Phobius"/>
    </source>
</evidence>
<dbReference type="GO" id="GO:0004721">
    <property type="term" value="F:phosphoprotein phosphatase activity"/>
    <property type="evidence" value="ECO:0007669"/>
    <property type="project" value="TreeGrafter"/>
</dbReference>
<reference evidence="13 15" key="1">
    <citation type="submission" date="2016-10" db="EMBL/GenBank/DDBJ databases">
        <title>Complete Genome Sequence of Acetogen Clostridium formicoaceticum ATCC 27076.</title>
        <authorList>
            <person name="Bao T."/>
            <person name="Cheng C."/>
            <person name="Zhao J."/>
            <person name="Yang S.-T."/>
            <person name="Wang J."/>
            <person name="Wang M."/>
        </authorList>
    </citation>
    <scope>NUCLEOTIDE SEQUENCE [LARGE SCALE GENOMIC DNA]</scope>
    <source>
        <strain evidence="13 15">ATCC 27076</strain>
    </source>
</reference>
<organism evidence="14 16">
    <name type="scientific">Clostridium formicaceticum</name>
    <dbReference type="NCBI Taxonomy" id="1497"/>
    <lineage>
        <taxon>Bacteria</taxon>
        <taxon>Bacillati</taxon>
        <taxon>Bacillota</taxon>
        <taxon>Clostridia</taxon>
        <taxon>Eubacteriales</taxon>
        <taxon>Clostridiaceae</taxon>
        <taxon>Clostridium</taxon>
    </lineage>
</organism>
<evidence type="ECO:0000256" key="8">
    <source>
        <dbReference type="ARBA" id="ARBA00023136"/>
    </source>
</evidence>
<dbReference type="KEGG" id="cfm:BJL90_18945"/>
<dbReference type="PROSITE" id="PS50885">
    <property type="entry name" value="HAMP"/>
    <property type="match status" value="1"/>
</dbReference>
<keyword evidence="10" id="KW-1133">Transmembrane helix</keyword>
<dbReference type="RefSeq" id="WP_070971827.1">
    <property type="nucleotide sequence ID" value="NZ_CP017603.1"/>
</dbReference>
<dbReference type="InterPro" id="IPR005467">
    <property type="entry name" value="His_kinase_dom"/>
</dbReference>
<dbReference type="InterPro" id="IPR050351">
    <property type="entry name" value="BphY/WalK/GraS-like"/>
</dbReference>
<keyword evidence="8 10" id="KW-0472">Membrane</keyword>
<evidence type="ECO:0000256" key="6">
    <source>
        <dbReference type="ARBA" id="ARBA00022777"/>
    </source>
</evidence>
<reference evidence="14 16" key="2">
    <citation type="submission" date="2017-03" db="EMBL/GenBank/DDBJ databases">
        <title>Complete sequence of Clostridium formicaceticum DSM 92.</title>
        <authorList>
            <person name="Poehlein A."/>
            <person name="Karl M."/>
            <person name="Bengelsdorf F.R."/>
            <person name="Duerre P."/>
            <person name="Daniel R."/>
        </authorList>
    </citation>
    <scope>NUCLEOTIDE SEQUENCE [LARGE SCALE GENOMIC DNA]</scope>
    <source>
        <strain evidence="14 16">DSM 92</strain>
    </source>
</reference>
<dbReference type="FunFam" id="1.10.287.130:FF:000001">
    <property type="entry name" value="Two-component sensor histidine kinase"/>
    <property type="match status" value="1"/>
</dbReference>
<keyword evidence="15" id="KW-1185">Reference proteome</keyword>
<dbReference type="Proteomes" id="UP000192478">
    <property type="component" value="Chromosome"/>
</dbReference>
<dbReference type="AlphaFoldDB" id="A0AAC9RMJ7"/>
<dbReference type="CDD" id="cd00082">
    <property type="entry name" value="HisKA"/>
    <property type="match status" value="1"/>
</dbReference>
<dbReference type="GO" id="GO:0000155">
    <property type="term" value="F:phosphorelay sensor kinase activity"/>
    <property type="evidence" value="ECO:0007669"/>
    <property type="project" value="InterPro"/>
</dbReference>
<comment type="catalytic activity">
    <reaction evidence="1">
        <text>ATP + protein L-histidine = ADP + protein N-phospho-L-histidine.</text>
        <dbReference type="EC" id="2.7.13.3"/>
    </reaction>
</comment>
<proteinExistence type="predicted"/>
<evidence type="ECO:0000256" key="5">
    <source>
        <dbReference type="ARBA" id="ARBA00022679"/>
    </source>
</evidence>
<keyword evidence="4" id="KW-0597">Phosphoprotein</keyword>
<evidence type="ECO:0000256" key="9">
    <source>
        <dbReference type="SAM" id="Coils"/>
    </source>
</evidence>
<dbReference type="Proteomes" id="UP000177894">
    <property type="component" value="Chromosome"/>
</dbReference>
<dbReference type="InterPro" id="IPR003660">
    <property type="entry name" value="HAMP_dom"/>
</dbReference>
<dbReference type="PRINTS" id="PR00344">
    <property type="entry name" value="BCTRLSENSOR"/>
</dbReference>
<dbReference type="InterPro" id="IPR004358">
    <property type="entry name" value="Sig_transdc_His_kin-like_C"/>
</dbReference>
<dbReference type="InterPro" id="IPR003661">
    <property type="entry name" value="HisK_dim/P_dom"/>
</dbReference>
<evidence type="ECO:0000256" key="3">
    <source>
        <dbReference type="ARBA" id="ARBA00012438"/>
    </source>
</evidence>
<dbReference type="GO" id="GO:0016036">
    <property type="term" value="P:cellular response to phosphate starvation"/>
    <property type="evidence" value="ECO:0007669"/>
    <property type="project" value="TreeGrafter"/>
</dbReference>
<feature type="domain" description="HAMP" evidence="12">
    <location>
        <begin position="198"/>
        <end position="250"/>
    </location>
</feature>
<dbReference type="Gene3D" id="1.10.287.130">
    <property type="match status" value="1"/>
</dbReference>
<accession>A0AAC9RMJ7</accession>
<dbReference type="PANTHER" id="PTHR45453:SF1">
    <property type="entry name" value="PHOSPHATE REGULON SENSOR PROTEIN PHOR"/>
    <property type="match status" value="1"/>
</dbReference>
<keyword evidence="7" id="KW-0902">Two-component regulatory system</keyword>
<keyword evidence="10" id="KW-0812">Transmembrane</keyword>
<dbReference type="GO" id="GO:0005886">
    <property type="term" value="C:plasma membrane"/>
    <property type="evidence" value="ECO:0007669"/>
    <property type="project" value="TreeGrafter"/>
</dbReference>
<evidence type="ECO:0000256" key="2">
    <source>
        <dbReference type="ARBA" id="ARBA00004370"/>
    </source>
</evidence>
<evidence type="ECO:0000259" key="12">
    <source>
        <dbReference type="PROSITE" id="PS50885"/>
    </source>
</evidence>
<dbReference type="SMART" id="SM00387">
    <property type="entry name" value="HATPase_c"/>
    <property type="match status" value="1"/>
</dbReference>
<dbReference type="Gene3D" id="3.30.565.10">
    <property type="entry name" value="Histidine kinase-like ATPase, C-terminal domain"/>
    <property type="match status" value="1"/>
</dbReference>
<dbReference type="Pfam" id="PF00512">
    <property type="entry name" value="HisKA"/>
    <property type="match status" value="1"/>
</dbReference>
<evidence type="ECO:0000313" key="13">
    <source>
        <dbReference type="EMBL" id="AOY77752.1"/>
    </source>
</evidence>